<dbReference type="Proteomes" id="UP000244904">
    <property type="component" value="Unassembled WGS sequence"/>
</dbReference>
<gene>
    <name evidence="11" type="primary">petJ</name>
    <name evidence="11" type="ORF">PRI8871_01494</name>
</gene>
<dbReference type="AlphaFoldDB" id="A0A2R8AUU0"/>
<dbReference type="Pfam" id="PF00034">
    <property type="entry name" value="Cytochrom_C"/>
    <property type="match status" value="1"/>
</dbReference>
<evidence type="ECO:0000256" key="5">
    <source>
        <dbReference type="ARBA" id="ARBA00022723"/>
    </source>
</evidence>
<keyword evidence="4" id="KW-0679">Respiratory chain</keyword>
<evidence type="ECO:0000256" key="6">
    <source>
        <dbReference type="ARBA" id="ARBA00022982"/>
    </source>
</evidence>
<dbReference type="Gene3D" id="1.10.760.10">
    <property type="entry name" value="Cytochrome c-like domain"/>
    <property type="match status" value="1"/>
</dbReference>
<keyword evidence="7 8" id="KW-0408">Iron</keyword>
<keyword evidence="9" id="KW-0732">Signal</keyword>
<dbReference type="PRINTS" id="PR00605">
    <property type="entry name" value="CYTCHROMECIC"/>
</dbReference>
<organism evidence="11 12">
    <name type="scientific">Pseudoprimorskyibacter insulae</name>
    <dbReference type="NCBI Taxonomy" id="1695997"/>
    <lineage>
        <taxon>Bacteria</taxon>
        <taxon>Pseudomonadati</taxon>
        <taxon>Pseudomonadota</taxon>
        <taxon>Alphaproteobacteria</taxon>
        <taxon>Rhodobacterales</taxon>
        <taxon>Paracoccaceae</taxon>
        <taxon>Pseudoprimorskyibacter</taxon>
    </lineage>
</organism>
<keyword evidence="12" id="KW-1185">Reference proteome</keyword>
<evidence type="ECO:0000256" key="1">
    <source>
        <dbReference type="ARBA" id="ARBA00001926"/>
    </source>
</evidence>
<dbReference type="OrthoDB" id="9811281at2"/>
<evidence type="ECO:0000256" key="8">
    <source>
        <dbReference type="PROSITE-ProRule" id="PRU00433"/>
    </source>
</evidence>
<evidence type="ECO:0000256" key="4">
    <source>
        <dbReference type="ARBA" id="ARBA00022660"/>
    </source>
</evidence>
<keyword evidence="6" id="KW-0249">Electron transport</keyword>
<sequence length="146" mass="15901">MKTMAFAAAVAMATPVSAAGVLPYDDAERVANGLTVYQENCAACHQVDLTGEQNWKSPGEDGLMPAPPHDVSGHTWHHDDFLLLQIVALGTELVVGGDYKSRMPGFGQVLTPDEIMNVLAYIKSTWPNEVIELHNDINMRRGVGRK</sequence>
<evidence type="ECO:0000259" key="10">
    <source>
        <dbReference type="PROSITE" id="PS51007"/>
    </source>
</evidence>
<dbReference type="PANTHER" id="PTHR35008:SF4">
    <property type="entry name" value="BLL4482 PROTEIN"/>
    <property type="match status" value="1"/>
</dbReference>
<dbReference type="SUPFAM" id="SSF46626">
    <property type="entry name" value="Cytochrome c"/>
    <property type="match status" value="1"/>
</dbReference>
<evidence type="ECO:0000256" key="2">
    <source>
        <dbReference type="ARBA" id="ARBA00022448"/>
    </source>
</evidence>
<proteinExistence type="predicted"/>
<evidence type="ECO:0000256" key="3">
    <source>
        <dbReference type="ARBA" id="ARBA00022617"/>
    </source>
</evidence>
<evidence type="ECO:0000313" key="12">
    <source>
        <dbReference type="Proteomes" id="UP000244904"/>
    </source>
</evidence>
<evidence type="ECO:0000256" key="7">
    <source>
        <dbReference type="ARBA" id="ARBA00023004"/>
    </source>
</evidence>
<keyword evidence="2" id="KW-0813">Transport</keyword>
<reference evidence="12" key="1">
    <citation type="submission" date="2018-03" db="EMBL/GenBank/DDBJ databases">
        <authorList>
            <person name="Rodrigo-Torres L."/>
            <person name="Arahal R. D."/>
            <person name="Lucena T."/>
        </authorList>
    </citation>
    <scope>NUCLEOTIDE SEQUENCE [LARGE SCALE GENOMIC DNA]</scope>
    <source>
        <strain evidence="12">CECT 8871</strain>
    </source>
</reference>
<name>A0A2R8AUU0_9RHOB</name>
<accession>A0A2R8AUU0</accession>
<dbReference type="EMBL" id="OMOJ01000002">
    <property type="protein sequence ID" value="SPF79697.1"/>
    <property type="molecule type" value="Genomic_DNA"/>
</dbReference>
<evidence type="ECO:0000313" key="11">
    <source>
        <dbReference type="EMBL" id="SPF79697.1"/>
    </source>
</evidence>
<keyword evidence="5 8" id="KW-0479">Metal-binding</keyword>
<feature type="domain" description="Cytochrome c" evidence="10">
    <location>
        <begin position="28"/>
        <end position="126"/>
    </location>
</feature>
<protein>
    <submittedName>
        <fullName evidence="11">Cytochrome c6</fullName>
    </submittedName>
</protein>
<dbReference type="GO" id="GO:0005506">
    <property type="term" value="F:iron ion binding"/>
    <property type="evidence" value="ECO:0007669"/>
    <property type="project" value="InterPro"/>
</dbReference>
<feature type="chain" id="PRO_5015304482" evidence="9">
    <location>
        <begin position="19"/>
        <end position="146"/>
    </location>
</feature>
<feature type="signal peptide" evidence="9">
    <location>
        <begin position="1"/>
        <end position="18"/>
    </location>
</feature>
<keyword evidence="3 8" id="KW-0349">Heme</keyword>
<dbReference type="InterPro" id="IPR008168">
    <property type="entry name" value="Cyt_C_IC"/>
</dbReference>
<dbReference type="InterPro" id="IPR036909">
    <property type="entry name" value="Cyt_c-like_dom_sf"/>
</dbReference>
<dbReference type="GO" id="GO:0009055">
    <property type="term" value="F:electron transfer activity"/>
    <property type="evidence" value="ECO:0007669"/>
    <property type="project" value="InterPro"/>
</dbReference>
<dbReference type="GO" id="GO:0020037">
    <property type="term" value="F:heme binding"/>
    <property type="evidence" value="ECO:0007669"/>
    <property type="project" value="InterPro"/>
</dbReference>
<dbReference type="PANTHER" id="PTHR35008">
    <property type="entry name" value="BLL4482 PROTEIN-RELATED"/>
    <property type="match status" value="1"/>
</dbReference>
<dbReference type="InterPro" id="IPR009056">
    <property type="entry name" value="Cyt_c-like_dom"/>
</dbReference>
<comment type="cofactor">
    <cofactor evidence="1">
        <name>heme c</name>
        <dbReference type="ChEBI" id="CHEBI:61717"/>
    </cofactor>
</comment>
<evidence type="ECO:0000256" key="9">
    <source>
        <dbReference type="SAM" id="SignalP"/>
    </source>
</evidence>
<dbReference type="InterPro" id="IPR051459">
    <property type="entry name" value="Cytochrome_c-type_DH"/>
</dbReference>
<dbReference type="RefSeq" id="WP_108885545.1">
    <property type="nucleotide sequence ID" value="NZ_OMOJ01000002.1"/>
</dbReference>
<dbReference type="PROSITE" id="PS51007">
    <property type="entry name" value="CYTC"/>
    <property type="match status" value="1"/>
</dbReference>